<evidence type="ECO:0000313" key="3">
    <source>
        <dbReference type="Proteomes" id="UP000032673"/>
    </source>
</evidence>
<sequence length="159" mass="17570">MIIPTICLTVGLLASDYHRQSMFHNTAFELVQPSQSTTTTNHKQVDSTIDAKSIDKTHQASTVTPNKDTVKATHNHFRRVDGFGQQVPLDFAVRQIVPPHVKVTFAPDVDLSRQVNWAGGDTWNRVLASAVDPLGYAIDVGHNSVRILTKKAVSSHHDH</sequence>
<reference evidence="2 4" key="2">
    <citation type="submission" date="2019-07" db="EMBL/GenBank/DDBJ databases">
        <title>Whole genome shotgun sequence of Acetobacter indonesiensis NBRC 16471.</title>
        <authorList>
            <person name="Hosoyama A."/>
            <person name="Uohara A."/>
            <person name="Ohji S."/>
            <person name="Ichikawa N."/>
        </authorList>
    </citation>
    <scope>NUCLEOTIDE SEQUENCE [LARGE SCALE GENOMIC DNA]</scope>
    <source>
        <strain evidence="2 4">NBRC 16471</strain>
    </source>
</reference>
<gene>
    <name evidence="1" type="ORF">Abin_024_100</name>
    <name evidence="2" type="ORF">AIN02nite_18810</name>
</gene>
<dbReference type="EMBL" id="BJXQ01000010">
    <property type="protein sequence ID" value="GEN03856.1"/>
    <property type="molecule type" value="Genomic_DNA"/>
</dbReference>
<comment type="caution">
    <text evidence="2">The sequence shown here is derived from an EMBL/GenBank/DDBJ whole genome shotgun (WGS) entry which is preliminary data.</text>
</comment>
<dbReference type="Proteomes" id="UP000321104">
    <property type="component" value="Unassembled WGS sequence"/>
</dbReference>
<evidence type="ECO:0000313" key="1">
    <source>
        <dbReference type="EMBL" id="GAN63315.1"/>
    </source>
</evidence>
<accession>A0A6N3T3S6</accession>
<dbReference type="RefSeq" id="WP_255319337.1">
    <property type="nucleotide sequence ID" value="NZ_BAMW01000024.1"/>
</dbReference>
<reference evidence="1 3" key="1">
    <citation type="submission" date="2012-11" db="EMBL/GenBank/DDBJ databases">
        <title>Whole genome sequence of Acetobacter indonesiensis 5H-1.</title>
        <authorList>
            <person name="Azuma Y."/>
            <person name="Higashiura N."/>
            <person name="Hirakawa H."/>
            <person name="Matsushita K."/>
        </authorList>
    </citation>
    <scope>NUCLEOTIDE SEQUENCE [LARGE SCALE GENOMIC DNA]</scope>
    <source>
        <strain evidence="1 3">5H-1</strain>
    </source>
</reference>
<evidence type="ECO:0000313" key="2">
    <source>
        <dbReference type="EMBL" id="GEN03856.1"/>
    </source>
</evidence>
<name>A0A6N3T3S6_9PROT</name>
<organism evidence="2 4">
    <name type="scientific">Acetobacter indonesiensis</name>
    <dbReference type="NCBI Taxonomy" id="104101"/>
    <lineage>
        <taxon>Bacteria</taxon>
        <taxon>Pseudomonadati</taxon>
        <taxon>Pseudomonadota</taxon>
        <taxon>Alphaproteobacteria</taxon>
        <taxon>Acetobacterales</taxon>
        <taxon>Acetobacteraceae</taxon>
        <taxon>Acetobacter</taxon>
    </lineage>
</organism>
<protein>
    <submittedName>
        <fullName evidence="2">Uncharacterized protein</fullName>
    </submittedName>
</protein>
<evidence type="ECO:0000313" key="4">
    <source>
        <dbReference type="Proteomes" id="UP000321104"/>
    </source>
</evidence>
<proteinExistence type="predicted"/>
<dbReference type="AlphaFoldDB" id="A0A6N3T3S6"/>
<dbReference type="EMBL" id="BAMW01000024">
    <property type="protein sequence ID" value="GAN63315.1"/>
    <property type="molecule type" value="Genomic_DNA"/>
</dbReference>
<keyword evidence="3" id="KW-1185">Reference proteome</keyword>
<dbReference type="Proteomes" id="UP000032673">
    <property type="component" value="Unassembled WGS sequence"/>
</dbReference>